<dbReference type="AlphaFoldDB" id="A0A6I4VS20"/>
<protein>
    <submittedName>
        <fullName evidence="2">Uncharacterized protein</fullName>
    </submittedName>
</protein>
<dbReference type="Proteomes" id="UP000430692">
    <property type="component" value="Unassembled WGS sequence"/>
</dbReference>
<keyword evidence="1" id="KW-1133">Transmembrane helix</keyword>
<keyword evidence="3" id="KW-1185">Reference proteome</keyword>
<feature type="transmembrane region" description="Helical" evidence="1">
    <location>
        <begin position="49"/>
        <end position="68"/>
    </location>
</feature>
<keyword evidence="1" id="KW-0812">Transmembrane</keyword>
<evidence type="ECO:0000313" key="2">
    <source>
        <dbReference type="EMBL" id="MXQ53813.1"/>
    </source>
</evidence>
<reference evidence="2 3" key="1">
    <citation type="submission" date="2019-12" db="EMBL/GenBank/DDBJ databases">
        <title>Whole-genome analyses of novel actinobacteria.</title>
        <authorList>
            <person name="Sahin N."/>
            <person name="Saygin H."/>
        </authorList>
    </citation>
    <scope>NUCLEOTIDE SEQUENCE [LARGE SCALE GENOMIC DNA]</scope>
    <source>
        <strain evidence="2 3">KC615</strain>
    </source>
</reference>
<dbReference type="RefSeq" id="WP_160801173.1">
    <property type="nucleotide sequence ID" value="NZ_WUUL01000005.1"/>
</dbReference>
<organism evidence="2 3">
    <name type="scientific">Shimazuella alba</name>
    <dbReference type="NCBI Taxonomy" id="2690964"/>
    <lineage>
        <taxon>Bacteria</taxon>
        <taxon>Bacillati</taxon>
        <taxon>Bacillota</taxon>
        <taxon>Bacilli</taxon>
        <taxon>Bacillales</taxon>
        <taxon>Thermoactinomycetaceae</taxon>
        <taxon>Shimazuella</taxon>
    </lineage>
</organism>
<evidence type="ECO:0000313" key="3">
    <source>
        <dbReference type="Proteomes" id="UP000430692"/>
    </source>
</evidence>
<comment type="caution">
    <text evidence="2">The sequence shown here is derived from an EMBL/GenBank/DDBJ whole genome shotgun (WGS) entry which is preliminary data.</text>
</comment>
<name>A0A6I4VS20_9BACL</name>
<accession>A0A6I4VS20</accession>
<gene>
    <name evidence="2" type="ORF">GSM42_08765</name>
</gene>
<sequence length="139" mass="15759">MAIQKKSTWLFCLTLSLLYAVIVNAYYLYPFSRVLEQAGWGDKLHWIEFSFEAGTLLGMVVLIPLTIWHFPTKLPMYHICLGIARRDAGDRLFDRVSSTCAVATDQLACHDRYLCSDLVPSLSRFLSLGNLAKGEQNQL</sequence>
<dbReference type="EMBL" id="WUUL01000005">
    <property type="protein sequence ID" value="MXQ53813.1"/>
    <property type="molecule type" value="Genomic_DNA"/>
</dbReference>
<proteinExistence type="predicted"/>
<keyword evidence="1" id="KW-0472">Membrane</keyword>
<feature type="transmembrane region" description="Helical" evidence="1">
    <location>
        <begin position="7"/>
        <end position="29"/>
    </location>
</feature>
<evidence type="ECO:0000256" key="1">
    <source>
        <dbReference type="SAM" id="Phobius"/>
    </source>
</evidence>